<dbReference type="EMBL" id="CAJVPI010000171">
    <property type="protein sequence ID" value="CAG8494046.1"/>
    <property type="molecule type" value="Genomic_DNA"/>
</dbReference>
<feature type="region of interest" description="Disordered" evidence="7">
    <location>
        <begin position="1"/>
        <end position="31"/>
    </location>
</feature>
<proteinExistence type="predicted"/>
<dbReference type="GO" id="GO:0005634">
    <property type="term" value="C:nucleus"/>
    <property type="evidence" value="ECO:0007669"/>
    <property type="project" value="UniProtKB-SubCell"/>
</dbReference>
<organism evidence="9 10">
    <name type="scientific">Paraglomus brasilianum</name>
    <dbReference type="NCBI Taxonomy" id="144538"/>
    <lineage>
        <taxon>Eukaryota</taxon>
        <taxon>Fungi</taxon>
        <taxon>Fungi incertae sedis</taxon>
        <taxon>Mucoromycota</taxon>
        <taxon>Glomeromycotina</taxon>
        <taxon>Glomeromycetes</taxon>
        <taxon>Paraglomerales</taxon>
        <taxon>Paraglomeraceae</taxon>
        <taxon>Paraglomus</taxon>
    </lineage>
</organism>
<dbReference type="AlphaFoldDB" id="A0A9N8WMF3"/>
<evidence type="ECO:0000256" key="7">
    <source>
        <dbReference type="SAM" id="MobiDB-lite"/>
    </source>
</evidence>
<dbReference type="GO" id="GO:0000978">
    <property type="term" value="F:RNA polymerase II cis-regulatory region sequence-specific DNA binding"/>
    <property type="evidence" value="ECO:0007669"/>
    <property type="project" value="TreeGrafter"/>
</dbReference>
<keyword evidence="10" id="KW-1185">Reference proteome</keyword>
<evidence type="ECO:0000256" key="6">
    <source>
        <dbReference type="PROSITE-ProRule" id="PRU00267"/>
    </source>
</evidence>
<keyword evidence="3 6" id="KW-0238">DNA-binding</keyword>
<dbReference type="GO" id="GO:0000981">
    <property type="term" value="F:DNA-binding transcription factor activity, RNA polymerase II-specific"/>
    <property type="evidence" value="ECO:0007669"/>
    <property type="project" value="TreeGrafter"/>
</dbReference>
<evidence type="ECO:0000259" key="8">
    <source>
        <dbReference type="PROSITE" id="PS50118"/>
    </source>
</evidence>
<dbReference type="PANTHER" id="PTHR45803">
    <property type="entry name" value="SOX100B"/>
    <property type="match status" value="1"/>
</dbReference>
<evidence type="ECO:0000256" key="1">
    <source>
        <dbReference type="ARBA" id="ARBA00004123"/>
    </source>
</evidence>
<dbReference type="InterPro" id="IPR036910">
    <property type="entry name" value="HMG_box_dom_sf"/>
</dbReference>
<keyword evidence="5 6" id="KW-0539">Nucleus</keyword>
<comment type="subcellular location">
    <subcellularLocation>
        <location evidence="1">Nucleus</location>
    </subcellularLocation>
</comment>
<sequence>MTRKNNIREYSIPTADANSIQKKKPTNTKKACDPDRIAAKISFDEFLEFALSEGYQKQGDPAKRPLNSFMQFQCTLTKFVNARMGAIPRPILTKVASLIWRQLGEDRRILFAKFAEEGEADHNRQHPEYRFHPRRQKPVMRVNIQTRVDRVDLQPPAKVQIEEIPSSVGFSSEPPPLFTEENLYVPHYEYPLFQSGYEYQLFS</sequence>
<dbReference type="PANTHER" id="PTHR45803:SF5">
    <property type="entry name" value="SOX100B"/>
    <property type="match status" value="1"/>
</dbReference>
<accession>A0A9N8WMF3</accession>
<feature type="DNA-binding region" description="HMG box" evidence="6">
    <location>
        <begin position="62"/>
        <end position="130"/>
    </location>
</feature>
<evidence type="ECO:0000313" key="10">
    <source>
        <dbReference type="Proteomes" id="UP000789739"/>
    </source>
</evidence>
<evidence type="ECO:0000256" key="3">
    <source>
        <dbReference type="ARBA" id="ARBA00023125"/>
    </source>
</evidence>
<keyword evidence="2" id="KW-0805">Transcription regulation</keyword>
<dbReference type="OrthoDB" id="6247875at2759"/>
<dbReference type="Proteomes" id="UP000789739">
    <property type="component" value="Unassembled WGS sequence"/>
</dbReference>
<comment type="caution">
    <text evidence="9">The sequence shown here is derived from an EMBL/GenBank/DDBJ whole genome shotgun (WGS) entry which is preliminary data.</text>
</comment>
<evidence type="ECO:0000256" key="5">
    <source>
        <dbReference type="ARBA" id="ARBA00023242"/>
    </source>
</evidence>
<evidence type="ECO:0000256" key="2">
    <source>
        <dbReference type="ARBA" id="ARBA00023015"/>
    </source>
</evidence>
<dbReference type="PROSITE" id="PS50118">
    <property type="entry name" value="HMG_BOX_2"/>
    <property type="match status" value="1"/>
</dbReference>
<reference evidence="9" key="1">
    <citation type="submission" date="2021-06" db="EMBL/GenBank/DDBJ databases">
        <authorList>
            <person name="Kallberg Y."/>
            <person name="Tangrot J."/>
            <person name="Rosling A."/>
        </authorList>
    </citation>
    <scope>NUCLEOTIDE SEQUENCE</scope>
    <source>
        <strain evidence="9">BR232B</strain>
    </source>
</reference>
<dbReference type="InterPro" id="IPR050917">
    <property type="entry name" value="SOX_TF"/>
</dbReference>
<gene>
    <name evidence="9" type="ORF">PBRASI_LOCUS2260</name>
</gene>
<protein>
    <submittedName>
        <fullName evidence="9">555_t:CDS:1</fullName>
    </submittedName>
</protein>
<dbReference type="Gene3D" id="1.10.30.10">
    <property type="entry name" value="High mobility group box domain"/>
    <property type="match status" value="1"/>
</dbReference>
<feature type="domain" description="HMG box" evidence="8">
    <location>
        <begin position="62"/>
        <end position="130"/>
    </location>
</feature>
<dbReference type="SUPFAM" id="SSF47095">
    <property type="entry name" value="HMG-box"/>
    <property type="match status" value="1"/>
</dbReference>
<dbReference type="InterPro" id="IPR009071">
    <property type="entry name" value="HMG_box_dom"/>
</dbReference>
<evidence type="ECO:0000256" key="4">
    <source>
        <dbReference type="ARBA" id="ARBA00023163"/>
    </source>
</evidence>
<keyword evidence="4" id="KW-0804">Transcription</keyword>
<evidence type="ECO:0000313" key="9">
    <source>
        <dbReference type="EMBL" id="CAG8494046.1"/>
    </source>
</evidence>
<name>A0A9N8WMF3_9GLOM</name>